<evidence type="ECO:0000313" key="10">
    <source>
        <dbReference type="EMBL" id="TGA97854.1"/>
    </source>
</evidence>
<dbReference type="OrthoDB" id="2373414at2"/>
<evidence type="ECO:0000256" key="6">
    <source>
        <dbReference type="PROSITE-ProRule" id="PRU00169"/>
    </source>
</evidence>
<evidence type="ECO:0000256" key="7">
    <source>
        <dbReference type="PROSITE-ProRule" id="PRU01091"/>
    </source>
</evidence>
<dbReference type="Pfam" id="PF00072">
    <property type="entry name" value="Response_reg"/>
    <property type="match status" value="1"/>
</dbReference>
<keyword evidence="11" id="KW-1185">Reference proteome</keyword>
<dbReference type="InterPro" id="IPR001867">
    <property type="entry name" value="OmpR/PhoB-type_DNA-bd"/>
</dbReference>
<evidence type="ECO:0000259" key="8">
    <source>
        <dbReference type="PROSITE" id="PS50110"/>
    </source>
</evidence>
<proteinExistence type="predicted"/>
<dbReference type="PANTHER" id="PTHR48111:SF22">
    <property type="entry name" value="REGULATOR OF RPOS"/>
    <property type="match status" value="1"/>
</dbReference>
<dbReference type="GO" id="GO:0000156">
    <property type="term" value="F:phosphorelay response regulator activity"/>
    <property type="evidence" value="ECO:0007669"/>
    <property type="project" value="TreeGrafter"/>
</dbReference>
<dbReference type="RefSeq" id="WP_135348786.1">
    <property type="nucleotide sequence ID" value="NZ_SRJD01000011.1"/>
</dbReference>
<evidence type="ECO:0000256" key="2">
    <source>
        <dbReference type="ARBA" id="ARBA00023012"/>
    </source>
</evidence>
<keyword evidence="3" id="KW-0805">Transcription regulation</keyword>
<dbReference type="InterPro" id="IPR016032">
    <property type="entry name" value="Sig_transdc_resp-reg_C-effctor"/>
</dbReference>
<name>A0A4Z0GNF5_9BACL</name>
<keyword evidence="5" id="KW-0804">Transcription</keyword>
<dbReference type="PROSITE" id="PS50110">
    <property type="entry name" value="RESPONSE_REGULATORY"/>
    <property type="match status" value="1"/>
</dbReference>
<organism evidence="10 11">
    <name type="scientific">Sporolactobacillus shoreae</name>
    <dbReference type="NCBI Taxonomy" id="1465501"/>
    <lineage>
        <taxon>Bacteria</taxon>
        <taxon>Bacillati</taxon>
        <taxon>Bacillota</taxon>
        <taxon>Bacilli</taxon>
        <taxon>Bacillales</taxon>
        <taxon>Sporolactobacillaceae</taxon>
        <taxon>Sporolactobacillus</taxon>
    </lineage>
</organism>
<dbReference type="SUPFAM" id="SSF46894">
    <property type="entry name" value="C-terminal effector domain of the bipartite response regulators"/>
    <property type="match status" value="1"/>
</dbReference>
<keyword evidence="1 6" id="KW-0597">Phosphoprotein</keyword>
<dbReference type="Proteomes" id="UP000298347">
    <property type="component" value="Unassembled WGS sequence"/>
</dbReference>
<sequence length="223" mass="25587">MRLLVVEDNGPLRKEIVKLLADDYDVDSAENGEDALYLAEQNIYDALVLDIMLPGMDGFKVTQSLREKNIDTPIIFLTARDALDDRVKGLNLGGDDYIVKPFQNQELQARLSAILRRSSPMTLNHTFCYKGIEIDDKRKQVTVDGEILPFTTKQYDLLEYLIQNADQILTRDQIFDRIWGFDSDTTVGIVEVYIHQLRKKLKKYGYEADIQTVRGIGYMLSDK</sequence>
<evidence type="ECO:0000259" key="9">
    <source>
        <dbReference type="PROSITE" id="PS51755"/>
    </source>
</evidence>
<gene>
    <name evidence="10" type="ORF">E4665_10675</name>
</gene>
<dbReference type="SMART" id="SM00862">
    <property type="entry name" value="Trans_reg_C"/>
    <property type="match status" value="1"/>
</dbReference>
<feature type="DNA-binding region" description="OmpR/PhoB-type" evidence="7">
    <location>
        <begin position="124"/>
        <end position="222"/>
    </location>
</feature>
<keyword evidence="4 7" id="KW-0238">DNA-binding</keyword>
<dbReference type="SUPFAM" id="SSF52172">
    <property type="entry name" value="CheY-like"/>
    <property type="match status" value="1"/>
</dbReference>
<evidence type="ECO:0000256" key="4">
    <source>
        <dbReference type="ARBA" id="ARBA00023125"/>
    </source>
</evidence>
<dbReference type="EMBL" id="SRJD01000011">
    <property type="protein sequence ID" value="TGA97854.1"/>
    <property type="molecule type" value="Genomic_DNA"/>
</dbReference>
<keyword evidence="2" id="KW-0902">Two-component regulatory system</keyword>
<feature type="modified residue" description="4-aspartylphosphate" evidence="6">
    <location>
        <position position="50"/>
    </location>
</feature>
<dbReference type="Gene3D" id="6.10.250.690">
    <property type="match status" value="1"/>
</dbReference>
<comment type="caution">
    <text evidence="10">The sequence shown here is derived from an EMBL/GenBank/DDBJ whole genome shotgun (WGS) entry which is preliminary data.</text>
</comment>
<evidence type="ECO:0000256" key="5">
    <source>
        <dbReference type="ARBA" id="ARBA00023163"/>
    </source>
</evidence>
<dbReference type="Pfam" id="PF00486">
    <property type="entry name" value="Trans_reg_C"/>
    <property type="match status" value="1"/>
</dbReference>
<feature type="domain" description="OmpR/PhoB-type" evidence="9">
    <location>
        <begin position="124"/>
        <end position="222"/>
    </location>
</feature>
<evidence type="ECO:0000256" key="1">
    <source>
        <dbReference type="ARBA" id="ARBA00022553"/>
    </source>
</evidence>
<accession>A0A4Z0GNF5</accession>
<dbReference type="CDD" id="cd00383">
    <property type="entry name" value="trans_reg_C"/>
    <property type="match status" value="1"/>
</dbReference>
<evidence type="ECO:0000256" key="3">
    <source>
        <dbReference type="ARBA" id="ARBA00023015"/>
    </source>
</evidence>
<dbReference type="Gene3D" id="1.10.10.10">
    <property type="entry name" value="Winged helix-like DNA-binding domain superfamily/Winged helix DNA-binding domain"/>
    <property type="match status" value="1"/>
</dbReference>
<dbReference type="InterPro" id="IPR036388">
    <property type="entry name" value="WH-like_DNA-bd_sf"/>
</dbReference>
<dbReference type="PANTHER" id="PTHR48111">
    <property type="entry name" value="REGULATOR OF RPOS"/>
    <property type="match status" value="1"/>
</dbReference>
<dbReference type="GO" id="GO:0000976">
    <property type="term" value="F:transcription cis-regulatory region binding"/>
    <property type="evidence" value="ECO:0007669"/>
    <property type="project" value="TreeGrafter"/>
</dbReference>
<dbReference type="GO" id="GO:0006355">
    <property type="term" value="P:regulation of DNA-templated transcription"/>
    <property type="evidence" value="ECO:0007669"/>
    <property type="project" value="InterPro"/>
</dbReference>
<evidence type="ECO:0000313" key="11">
    <source>
        <dbReference type="Proteomes" id="UP000298347"/>
    </source>
</evidence>
<feature type="domain" description="Response regulatory" evidence="8">
    <location>
        <begin position="2"/>
        <end position="115"/>
    </location>
</feature>
<dbReference type="InterPro" id="IPR011006">
    <property type="entry name" value="CheY-like_superfamily"/>
</dbReference>
<dbReference type="InterPro" id="IPR001789">
    <property type="entry name" value="Sig_transdc_resp-reg_receiver"/>
</dbReference>
<dbReference type="SMART" id="SM00448">
    <property type="entry name" value="REC"/>
    <property type="match status" value="1"/>
</dbReference>
<dbReference type="AlphaFoldDB" id="A0A4Z0GNF5"/>
<dbReference type="Gene3D" id="3.40.50.2300">
    <property type="match status" value="1"/>
</dbReference>
<dbReference type="GO" id="GO:0032993">
    <property type="term" value="C:protein-DNA complex"/>
    <property type="evidence" value="ECO:0007669"/>
    <property type="project" value="TreeGrafter"/>
</dbReference>
<protein>
    <submittedName>
        <fullName evidence="10">Response regulator transcription factor</fullName>
    </submittedName>
</protein>
<dbReference type="GO" id="GO:0005829">
    <property type="term" value="C:cytosol"/>
    <property type="evidence" value="ECO:0007669"/>
    <property type="project" value="TreeGrafter"/>
</dbReference>
<reference evidence="10 11" key="1">
    <citation type="journal article" date="2015" name="Int. J. Syst. Evol. Microbiol.">
        <title>Sporolactobacillus shoreae sp. nov. and Sporolactobacillus spathodeae sp. nov., two spore-forming lactic acid bacteria isolated from tree barks in Thailand.</title>
        <authorList>
            <person name="Thamacharoensuk T."/>
            <person name="Kitahara M."/>
            <person name="Ohkuma M."/>
            <person name="Thongchul N."/>
            <person name="Tanasupawat S."/>
        </authorList>
    </citation>
    <scope>NUCLEOTIDE SEQUENCE [LARGE SCALE GENOMIC DNA]</scope>
    <source>
        <strain evidence="10 11">BK92</strain>
    </source>
</reference>
<dbReference type="InterPro" id="IPR039420">
    <property type="entry name" value="WalR-like"/>
</dbReference>
<dbReference type="PROSITE" id="PS51755">
    <property type="entry name" value="OMPR_PHOB"/>
    <property type="match status" value="1"/>
</dbReference>